<dbReference type="PANTHER" id="PTHR45620">
    <property type="entry name" value="PDF RECEPTOR-LIKE PROTEIN-RELATED"/>
    <property type="match status" value="1"/>
</dbReference>
<dbReference type="PANTHER" id="PTHR45620:SF17">
    <property type="entry name" value="PDF RECEPTOR"/>
    <property type="match status" value="1"/>
</dbReference>
<reference evidence="7 8" key="1">
    <citation type="submission" date="2023-11" db="EMBL/GenBank/DDBJ databases">
        <title>Halocaridina rubra genome assembly.</title>
        <authorList>
            <person name="Smith C."/>
        </authorList>
    </citation>
    <scope>NUCLEOTIDE SEQUENCE [LARGE SCALE GENOMIC DNA]</scope>
    <source>
        <strain evidence="7">EP-1</strain>
        <tissue evidence="7">Whole</tissue>
    </source>
</reference>
<keyword evidence="3 5" id="KW-1133">Transmembrane helix</keyword>
<feature type="non-terminal residue" evidence="7">
    <location>
        <position position="131"/>
    </location>
</feature>
<evidence type="ECO:0000256" key="5">
    <source>
        <dbReference type="SAM" id="Phobius"/>
    </source>
</evidence>
<dbReference type="InterPro" id="IPR050332">
    <property type="entry name" value="GPCR_2"/>
</dbReference>
<keyword evidence="8" id="KW-1185">Reference proteome</keyword>
<comment type="subcellular location">
    <subcellularLocation>
        <location evidence="1">Membrane</location>
        <topology evidence="1">Multi-pass membrane protein</topology>
    </subcellularLocation>
</comment>
<organism evidence="7 8">
    <name type="scientific">Halocaridina rubra</name>
    <name type="common">Hawaiian red shrimp</name>
    <dbReference type="NCBI Taxonomy" id="373956"/>
    <lineage>
        <taxon>Eukaryota</taxon>
        <taxon>Metazoa</taxon>
        <taxon>Ecdysozoa</taxon>
        <taxon>Arthropoda</taxon>
        <taxon>Crustacea</taxon>
        <taxon>Multicrustacea</taxon>
        <taxon>Malacostraca</taxon>
        <taxon>Eumalacostraca</taxon>
        <taxon>Eucarida</taxon>
        <taxon>Decapoda</taxon>
        <taxon>Pleocyemata</taxon>
        <taxon>Caridea</taxon>
        <taxon>Atyoidea</taxon>
        <taxon>Atyidae</taxon>
        <taxon>Halocaridina</taxon>
    </lineage>
</organism>
<dbReference type="PROSITE" id="PS50261">
    <property type="entry name" value="G_PROTEIN_RECEP_F2_4"/>
    <property type="match status" value="1"/>
</dbReference>
<accession>A0AAN8ZUY8</accession>
<comment type="caution">
    <text evidence="7">The sequence shown here is derived from an EMBL/GenBank/DDBJ whole genome shotgun (WGS) entry which is preliminary data.</text>
</comment>
<dbReference type="Gene3D" id="1.20.1070.10">
    <property type="entry name" value="Rhodopsin 7-helix transmembrane proteins"/>
    <property type="match status" value="1"/>
</dbReference>
<dbReference type="GO" id="GO:0005886">
    <property type="term" value="C:plasma membrane"/>
    <property type="evidence" value="ECO:0007669"/>
    <property type="project" value="TreeGrafter"/>
</dbReference>
<evidence type="ECO:0000256" key="4">
    <source>
        <dbReference type="ARBA" id="ARBA00023136"/>
    </source>
</evidence>
<evidence type="ECO:0000256" key="1">
    <source>
        <dbReference type="ARBA" id="ARBA00004141"/>
    </source>
</evidence>
<dbReference type="EMBL" id="JAXCGZ010016137">
    <property type="protein sequence ID" value="KAK7069561.1"/>
    <property type="molecule type" value="Genomic_DNA"/>
</dbReference>
<dbReference type="GO" id="GO:0007166">
    <property type="term" value="P:cell surface receptor signaling pathway"/>
    <property type="evidence" value="ECO:0007669"/>
    <property type="project" value="InterPro"/>
</dbReference>
<evidence type="ECO:0000313" key="7">
    <source>
        <dbReference type="EMBL" id="KAK7069561.1"/>
    </source>
</evidence>
<keyword evidence="4 5" id="KW-0472">Membrane</keyword>
<protein>
    <submittedName>
        <fullName evidence="7">Hormone receptor domain</fullName>
    </submittedName>
</protein>
<feature type="transmembrane region" description="Helical" evidence="5">
    <location>
        <begin position="97"/>
        <end position="117"/>
    </location>
</feature>
<gene>
    <name evidence="7" type="primary">pdfr-1_1</name>
    <name evidence="7" type="ORF">SK128_008773</name>
</gene>
<sequence>MEIIGLTLSLLSLLLSLFIFTYFKKLRNNRTRIHKNLFAAMVLQVLVRLILYADQAIVRGDSTGLGSSLSSERQGIDNMPVLCEGFYILLEYGRSSMFMWMFIEGMYLNNLISVAFFQGPANYNAYYAIGW</sequence>
<keyword evidence="7" id="KW-0675">Receptor</keyword>
<feature type="transmembrane region" description="Helical" evidence="5">
    <location>
        <begin position="6"/>
        <end position="23"/>
    </location>
</feature>
<dbReference type="PRINTS" id="PR00249">
    <property type="entry name" value="GPCRSECRETIN"/>
</dbReference>
<dbReference type="Pfam" id="PF00002">
    <property type="entry name" value="7tm_2"/>
    <property type="match status" value="1"/>
</dbReference>
<dbReference type="GO" id="GO:0007188">
    <property type="term" value="P:adenylate cyclase-modulating G protein-coupled receptor signaling pathway"/>
    <property type="evidence" value="ECO:0007669"/>
    <property type="project" value="TreeGrafter"/>
</dbReference>
<keyword evidence="2 5" id="KW-0812">Transmembrane</keyword>
<name>A0AAN8ZUY8_HALRR</name>
<feature type="transmembrane region" description="Helical" evidence="5">
    <location>
        <begin position="35"/>
        <end position="53"/>
    </location>
</feature>
<dbReference type="AlphaFoldDB" id="A0AAN8ZUY8"/>
<feature type="domain" description="G-protein coupled receptors family 2 profile 2" evidence="6">
    <location>
        <begin position="1"/>
        <end position="131"/>
    </location>
</feature>
<evidence type="ECO:0000256" key="2">
    <source>
        <dbReference type="ARBA" id="ARBA00022692"/>
    </source>
</evidence>
<proteinExistence type="predicted"/>
<dbReference type="GO" id="GO:0008528">
    <property type="term" value="F:G protein-coupled peptide receptor activity"/>
    <property type="evidence" value="ECO:0007669"/>
    <property type="project" value="TreeGrafter"/>
</dbReference>
<dbReference type="Proteomes" id="UP001381693">
    <property type="component" value="Unassembled WGS sequence"/>
</dbReference>
<dbReference type="InterPro" id="IPR017981">
    <property type="entry name" value="GPCR_2-like_7TM"/>
</dbReference>
<dbReference type="InterPro" id="IPR000832">
    <property type="entry name" value="GPCR_2_secretin-like"/>
</dbReference>
<evidence type="ECO:0000313" key="8">
    <source>
        <dbReference type="Proteomes" id="UP001381693"/>
    </source>
</evidence>
<evidence type="ECO:0000259" key="6">
    <source>
        <dbReference type="PROSITE" id="PS50261"/>
    </source>
</evidence>
<evidence type="ECO:0000256" key="3">
    <source>
        <dbReference type="ARBA" id="ARBA00022989"/>
    </source>
</evidence>